<dbReference type="SUPFAM" id="SSF48230">
    <property type="entry name" value="Chondroitin AC/alginate lyase"/>
    <property type="match status" value="1"/>
</dbReference>
<reference evidence="7" key="2">
    <citation type="submission" date="2008-08" db="EMBL/GenBank/DDBJ databases">
        <authorList>
            <consortium name="Diatom Consortium"/>
            <person name="Grigoriev I."/>
            <person name="Grimwood J."/>
            <person name="Kuo A."/>
            <person name="Otillar R.P."/>
            <person name="Salamov A."/>
            <person name="Detter J.C."/>
            <person name="Lindquist E."/>
            <person name="Shapiro H."/>
            <person name="Lucas S."/>
            <person name="Glavina del Rio T."/>
            <person name="Pitluck S."/>
            <person name="Rokhsar D."/>
            <person name="Bowler C."/>
        </authorList>
    </citation>
    <scope>GENOME REANNOTATION</scope>
    <source>
        <strain evidence="7">CCAP 1055/1</strain>
    </source>
</reference>
<dbReference type="AlphaFoldDB" id="B7GC10"/>
<feature type="compositionally biased region" description="Polar residues" evidence="3">
    <location>
        <begin position="136"/>
        <end position="148"/>
    </location>
</feature>
<feature type="transmembrane region" description="Helical" evidence="4">
    <location>
        <begin position="20"/>
        <end position="40"/>
    </location>
</feature>
<name>B7GC10_PHATC</name>
<keyword evidence="2" id="KW-0456">Lyase</keyword>
<gene>
    <name evidence="6" type="ORF">PHATRDRAFT_40644</name>
</gene>
<dbReference type="KEGG" id="pti:PHATRDRAFT_40644"/>
<evidence type="ECO:0000256" key="3">
    <source>
        <dbReference type="SAM" id="MobiDB-lite"/>
    </source>
</evidence>
<reference evidence="6 7" key="1">
    <citation type="journal article" date="2008" name="Nature">
        <title>The Phaeodactylum genome reveals the evolutionary history of diatom genomes.</title>
        <authorList>
            <person name="Bowler C."/>
            <person name="Allen A.E."/>
            <person name="Badger J.H."/>
            <person name="Grimwood J."/>
            <person name="Jabbari K."/>
            <person name="Kuo A."/>
            <person name="Maheswari U."/>
            <person name="Martens C."/>
            <person name="Maumus F."/>
            <person name="Otillar R.P."/>
            <person name="Rayko E."/>
            <person name="Salamov A."/>
            <person name="Vandepoele K."/>
            <person name="Beszteri B."/>
            <person name="Gruber A."/>
            <person name="Heijde M."/>
            <person name="Katinka M."/>
            <person name="Mock T."/>
            <person name="Valentin K."/>
            <person name="Verret F."/>
            <person name="Berges J.A."/>
            <person name="Brownlee C."/>
            <person name="Cadoret J.P."/>
            <person name="Chiovitti A."/>
            <person name="Choi C.J."/>
            <person name="Coesel S."/>
            <person name="De Martino A."/>
            <person name="Detter J.C."/>
            <person name="Durkin C."/>
            <person name="Falciatore A."/>
            <person name="Fournet J."/>
            <person name="Haruta M."/>
            <person name="Huysman M.J."/>
            <person name="Jenkins B.D."/>
            <person name="Jiroutova K."/>
            <person name="Jorgensen R.E."/>
            <person name="Joubert Y."/>
            <person name="Kaplan A."/>
            <person name="Kroger N."/>
            <person name="Kroth P.G."/>
            <person name="La Roche J."/>
            <person name="Lindquist E."/>
            <person name="Lommer M."/>
            <person name="Martin-Jezequel V."/>
            <person name="Lopez P.J."/>
            <person name="Lucas S."/>
            <person name="Mangogna M."/>
            <person name="McGinnis K."/>
            <person name="Medlin L.K."/>
            <person name="Montsant A."/>
            <person name="Oudot-Le Secq M.P."/>
            <person name="Napoli C."/>
            <person name="Obornik M."/>
            <person name="Parker M.S."/>
            <person name="Petit J.L."/>
            <person name="Porcel B.M."/>
            <person name="Poulsen N."/>
            <person name="Robison M."/>
            <person name="Rychlewski L."/>
            <person name="Rynearson T.A."/>
            <person name="Schmutz J."/>
            <person name="Shapiro H."/>
            <person name="Siaut M."/>
            <person name="Stanley M."/>
            <person name="Sussman M.R."/>
            <person name="Taylor A.R."/>
            <person name="Vardi A."/>
            <person name="von Dassow P."/>
            <person name="Vyverman W."/>
            <person name="Willis A."/>
            <person name="Wyrwicz L.S."/>
            <person name="Rokhsar D.S."/>
            <person name="Weissenbach J."/>
            <person name="Armbrust E.V."/>
            <person name="Green B.R."/>
            <person name="Van de Peer Y."/>
            <person name="Grigoriev I.V."/>
        </authorList>
    </citation>
    <scope>NUCLEOTIDE SEQUENCE [LARGE SCALE GENOMIC DNA]</scope>
    <source>
        <strain evidence="6 7">CCAP 1055/1</strain>
    </source>
</reference>
<dbReference type="Pfam" id="PF05426">
    <property type="entry name" value="Alginate_lyase"/>
    <property type="match status" value="1"/>
</dbReference>
<evidence type="ECO:0000313" key="7">
    <source>
        <dbReference type="Proteomes" id="UP000000759"/>
    </source>
</evidence>
<organism evidence="6 7">
    <name type="scientific">Phaeodactylum tricornutum (strain CCAP 1055/1)</name>
    <dbReference type="NCBI Taxonomy" id="556484"/>
    <lineage>
        <taxon>Eukaryota</taxon>
        <taxon>Sar</taxon>
        <taxon>Stramenopiles</taxon>
        <taxon>Ochrophyta</taxon>
        <taxon>Bacillariophyta</taxon>
        <taxon>Bacillariophyceae</taxon>
        <taxon>Bacillariophycidae</taxon>
        <taxon>Naviculales</taxon>
        <taxon>Phaeodactylaceae</taxon>
        <taxon>Phaeodactylum</taxon>
    </lineage>
</organism>
<keyword evidence="4" id="KW-1133">Transmembrane helix</keyword>
<keyword evidence="1" id="KW-0732">Signal</keyword>
<keyword evidence="7" id="KW-1185">Reference proteome</keyword>
<dbReference type="eggNOG" id="ENOG502RYM5">
    <property type="taxonomic scope" value="Eukaryota"/>
</dbReference>
<sequence>MVNVPKVKSPAGRRLRMIPFTWIVSVVAVATCANLAWIQILSTQTTSGLHVRSVTTEFGMPNSQPSAKNRLSLQRKTPTKNNGTTTLQNELPTYVKTPEQRRPFSTTVTTTFTGNATTRTPETGTTSSGTPPRSNHSTSVPPQPASQHQDLLLHSTASLFPHPAKSMLLIRAIGNSLPPRHSASQTLDNLDFLLEHEERFPNMTRHWFVNRIVDKKQEEQVLERLRRSNESFSVIPFDIAEYSALPYHHLPDDLIHSVLYQTTLSIEQKLMHHRLLYAINVNGVRNAMLDFGRTRSKEEYVLPWDGNCFVTKQAWSAMQIAFRNQASARYFYTPMDRLSQPNEALLSESYQPHPKEEPQIIFHKDSVARFDPTLRYGNLNKIELLVRLRVPGKPAALWDTYKDTDQKKASAMLPPTDMHKTVGASLAGWTTRLYSGNAEAEAVGGVRRRVASRNTAILRLIERLDLRAATELYGLSSSSVLFFNVTKLQIERDLWKRGDPTPPIRNLIEAAEEVLLSPDMISVDAVPEDNDANPQKNHFHFELQSMMNATTILALTGFITENSTYSTKAASILRSWFVEQQTRIAWDLDKQYSSNSTFPAKTNSSASENIFRRSNDIMMMDMTNLVYLLDAVKILESKGDVLSISDRLGLQEWFGHYRQWVTTTSHARMVYTASNHMGVFYDVQMAALTLYCNKLLDTVRIMHRSISRVQLHEKTLANAPLQNQNGTNMTDSESEGCDSDLLLLQGWSVMSRLAGTIGVDYWQLLRRVKGSTDSALCSVMLKSNPLLDPSRELCLKDHGANAMGRAESIRRWWPVAVDAARNCMYHSSSLPSWDIDTKWGVSLDERSPTSMYETPVFFALLGEASQKKLQLVEQVG</sequence>
<accession>B7GC10</accession>
<evidence type="ECO:0000256" key="2">
    <source>
        <dbReference type="ARBA" id="ARBA00023239"/>
    </source>
</evidence>
<dbReference type="Gene3D" id="1.50.10.100">
    <property type="entry name" value="Chondroitin AC/alginate lyase"/>
    <property type="match status" value="1"/>
</dbReference>
<keyword evidence="4" id="KW-0472">Membrane</keyword>
<dbReference type="InterPro" id="IPR008397">
    <property type="entry name" value="Alginate_lyase_dom"/>
</dbReference>
<dbReference type="GeneID" id="7198568"/>
<feature type="region of interest" description="Disordered" evidence="3">
    <location>
        <begin position="57"/>
        <end position="148"/>
    </location>
</feature>
<dbReference type="InterPro" id="IPR008929">
    <property type="entry name" value="Chondroitin_lyas"/>
</dbReference>
<dbReference type="EMBL" id="CM000627">
    <property type="protein sequence ID" value="EEC43781.1"/>
    <property type="molecule type" value="Genomic_DNA"/>
</dbReference>
<evidence type="ECO:0000313" key="6">
    <source>
        <dbReference type="EMBL" id="EEC43781.1"/>
    </source>
</evidence>
<dbReference type="InParanoid" id="B7GC10"/>
<dbReference type="RefSeq" id="XP_002184722.1">
    <property type="nucleotide sequence ID" value="XM_002184686.1"/>
</dbReference>
<evidence type="ECO:0000259" key="5">
    <source>
        <dbReference type="Pfam" id="PF05426"/>
    </source>
</evidence>
<dbReference type="GO" id="GO:0016829">
    <property type="term" value="F:lyase activity"/>
    <property type="evidence" value="ECO:0007669"/>
    <property type="project" value="UniProtKB-KW"/>
</dbReference>
<keyword evidence="4" id="KW-0812">Transmembrane</keyword>
<proteinExistence type="predicted"/>
<dbReference type="PaxDb" id="2850-Phatr40644"/>
<feature type="compositionally biased region" description="Low complexity" evidence="3">
    <location>
        <begin position="106"/>
        <end position="135"/>
    </location>
</feature>
<evidence type="ECO:0000256" key="4">
    <source>
        <dbReference type="SAM" id="Phobius"/>
    </source>
</evidence>
<feature type="compositionally biased region" description="Polar residues" evidence="3">
    <location>
        <begin position="57"/>
        <end position="91"/>
    </location>
</feature>
<protein>
    <recommendedName>
        <fullName evidence="5">Alginate lyase domain-containing protein</fullName>
    </recommendedName>
</protein>
<evidence type="ECO:0000256" key="1">
    <source>
        <dbReference type="ARBA" id="ARBA00022729"/>
    </source>
</evidence>
<dbReference type="OrthoDB" id="46714at2759"/>
<dbReference type="Proteomes" id="UP000000759">
    <property type="component" value="Chromosome 25"/>
</dbReference>
<feature type="domain" description="Alginate lyase" evidence="5">
    <location>
        <begin position="522"/>
        <end position="693"/>
    </location>
</feature>
<dbReference type="HOGENOM" id="CLU_334790_0_0_1"/>